<protein>
    <submittedName>
        <fullName evidence="1">Uncharacterized protein</fullName>
    </submittedName>
</protein>
<dbReference type="Proteomes" id="UP001239111">
    <property type="component" value="Chromosome 1"/>
</dbReference>
<proteinExistence type="predicted"/>
<keyword evidence="2" id="KW-1185">Reference proteome</keyword>
<name>A0ACC2PU40_9HYME</name>
<comment type="caution">
    <text evidence="1">The sequence shown here is derived from an EMBL/GenBank/DDBJ whole genome shotgun (WGS) entry which is preliminary data.</text>
</comment>
<sequence>MYCDLNLKNAKFFCSVLKDPTIYVIPSVNADTWHGTSVFWTLVNETYWYPSEEIDGNEEQVATAVLELPNFDGNPHVTMPVSLFCQFDDKVFQTSVPAFTLSVEQTVDGSCAIDFADRDSIHFSILALKTVSVDRVVLLPVQAEQGTGQRLLDFLEKYGFQEVCKICVVKEPGTLQYCLLEILPPLNDETDVRILVSARSESQLSIAVQLLRDNFPELLDVEKQQAIDEAAEALSQELKLYLESSHLPTIQRARIKTDLLIS</sequence>
<reference evidence="1" key="1">
    <citation type="submission" date="2023-04" db="EMBL/GenBank/DDBJ databases">
        <title>A chromosome-level genome assembly of the parasitoid wasp Eretmocerus hayati.</title>
        <authorList>
            <person name="Zhong Y."/>
            <person name="Liu S."/>
            <person name="Liu Y."/>
        </authorList>
    </citation>
    <scope>NUCLEOTIDE SEQUENCE</scope>
    <source>
        <strain evidence="1">ZJU_SS_LIU_2023</strain>
    </source>
</reference>
<evidence type="ECO:0000313" key="1">
    <source>
        <dbReference type="EMBL" id="KAJ8686643.1"/>
    </source>
</evidence>
<dbReference type="EMBL" id="CM056741">
    <property type="protein sequence ID" value="KAJ8686643.1"/>
    <property type="molecule type" value="Genomic_DNA"/>
</dbReference>
<organism evidence="1 2">
    <name type="scientific">Eretmocerus hayati</name>
    <dbReference type="NCBI Taxonomy" id="131215"/>
    <lineage>
        <taxon>Eukaryota</taxon>
        <taxon>Metazoa</taxon>
        <taxon>Ecdysozoa</taxon>
        <taxon>Arthropoda</taxon>
        <taxon>Hexapoda</taxon>
        <taxon>Insecta</taxon>
        <taxon>Pterygota</taxon>
        <taxon>Neoptera</taxon>
        <taxon>Endopterygota</taxon>
        <taxon>Hymenoptera</taxon>
        <taxon>Apocrita</taxon>
        <taxon>Proctotrupomorpha</taxon>
        <taxon>Chalcidoidea</taxon>
        <taxon>Aphelinidae</taxon>
        <taxon>Aphelininae</taxon>
        <taxon>Eretmocerus</taxon>
    </lineage>
</organism>
<accession>A0ACC2PU40</accession>
<evidence type="ECO:0000313" key="2">
    <source>
        <dbReference type="Proteomes" id="UP001239111"/>
    </source>
</evidence>
<gene>
    <name evidence="1" type="ORF">QAD02_022437</name>
</gene>